<dbReference type="AlphaFoldDB" id="E3MXS7"/>
<dbReference type="HOGENOM" id="CLU_116893_0_0_1"/>
<dbReference type="EMBL" id="DS268493">
    <property type="protein sequence ID" value="EFP11758.1"/>
    <property type="molecule type" value="Genomic_DNA"/>
</dbReference>
<accession>E3MXS7</accession>
<proteinExistence type="predicted"/>
<organism evidence="2">
    <name type="scientific">Caenorhabditis remanei</name>
    <name type="common">Caenorhabditis vulgaris</name>
    <dbReference type="NCBI Taxonomy" id="31234"/>
    <lineage>
        <taxon>Eukaryota</taxon>
        <taxon>Metazoa</taxon>
        <taxon>Ecdysozoa</taxon>
        <taxon>Nematoda</taxon>
        <taxon>Chromadorea</taxon>
        <taxon>Rhabditida</taxon>
        <taxon>Rhabditina</taxon>
        <taxon>Rhabditomorpha</taxon>
        <taxon>Rhabditoidea</taxon>
        <taxon>Rhabditidae</taxon>
        <taxon>Peloderinae</taxon>
        <taxon>Caenorhabditis</taxon>
    </lineage>
</organism>
<dbReference type="InParanoid" id="E3MXS7"/>
<evidence type="ECO:0000313" key="2">
    <source>
        <dbReference type="Proteomes" id="UP000008281"/>
    </source>
</evidence>
<reference evidence="1" key="1">
    <citation type="submission" date="2007-07" db="EMBL/GenBank/DDBJ databases">
        <title>PCAP assembly of the Caenorhabditis remanei genome.</title>
        <authorList>
            <consortium name="The Caenorhabditis remanei Sequencing Consortium"/>
            <person name="Wilson R.K."/>
        </authorList>
    </citation>
    <scope>NUCLEOTIDE SEQUENCE [LARGE SCALE GENOMIC DNA]</scope>
    <source>
        <strain evidence="1">PB4641</strain>
    </source>
</reference>
<dbReference type="Proteomes" id="UP000008281">
    <property type="component" value="Unassembled WGS sequence"/>
</dbReference>
<name>E3MXS7_CAERE</name>
<gene>
    <name evidence="1" type="ORF">CRE_26707</name>
</gene>
<sequence length="172" mass="19628">MSLSKSEIEELFIKEATPIMMAEFLNVVRDKIGKEEDVKFNKLKLTESLKVPEVQCERNYAEDTEKLIKELMEKYPSDEQKQEEEAETVGDDTLLSCLLPSRTEVNCKWKECEGSKNPKALCVCGPKKCKMNSDGLCDKKDDEDDEEDGSSSLFVFGTILHVTIFYLLSSFF</sequence>
<keyword evidence="2" id="KW-1185">Reference proteome</keyword>
<protein>
    <submittedName>
        <fullName evidence="1">Uncharacterized protein</fullName>
    </submittedName>
</protein>
<evidence type="ECO:0000313" key="1">
    <source>
        <dbReference type="EMBL" id="EFP11758.1"/>
    </source>
</evidence>